<evidence type="ECO:0008006" key="5">
    <source>
        <dbReference type="Google" id="ProtNLM"/>
    </source>
</evidence>
<feature type="region of interest" description="Disordered" evidence="1">
    <location>
        <begin position="1"/>
        <end position="63"/>
    </location>
</feature>
<name>A0ABD1B181_CARAN</name>
<dbReference type="AlphaFoldDB" id="A0ABD1B181"/>
<dbReference type="PANTHER" id="PTHR13448:SF14">
    <property type="entry name" value="F26K24.17 PROTEIN"/>
    <property type="match status" value="1"/>
</dbReference>
<evidence type="ECO:0000313" key="3">
    <source>
        <dbReference type="EMBL" id="KAL1209499.1"/>
    </source>
</evidence>
<reference evidence="3 4" key="1">
    <citation type="submission" date="2024-04" db="EMBL/GenBank/DDBJ databases">
        <title>Genome assembly C_amara_ONT_v2.</title>
        <authorList>
            <person name="Yant L."/>
            <person name="Moore C."/>
            <person name="Slenker M."/>
        </authorList>
    </citation>
    <scope>NUCLEOTIDE SEQUENCE [LARGE SCALE GENOMIC DNA]</scope>
    <source>
        <tissue evidence="3">Leaf</tissue>
    </source>
</reference>
<gene>
    <name evidence="2" type="ORF">V5N11_012661</name>
    <name evidence="3" type="ORF">V5N11_022840</name>
</gene>
<dbReference type="Pfam" id="PF10151">
    <property type="entry name" value="TMEM214"/>
    <property type="match status" value="1"/>
</dbReference>
<feature type="region of interest" description="Disordered" evidence="1">
    <location>
        <begin position="90"/>
        <end position="115"/>
    </location>
</feature>
<protein>
    <recommendedName>
        <fullName evidence="5">Transmembrane protein</fullName>
    </recommendedName>
</protein>
<dbReference type="PANTHER" id="PTHR13448">
    <property type="entry name" value="TRANSMEMBRANE PROTEIN 214"/>
    <property type="match status" value="1"/>
</dbReference>
<keyword evidence="4" id="KW-1185">Reference proteome</keyword>
<dbReference type="EMBL" id="JBANAX010000416">
    <property type="protein sequence ID" value="KAL1209499.1"/>
    <property type="molecule type" value="Genomic_DNA"/>
</dbReference>
<sequence length="616" mass="67351">MDPIESVEYNGFETSNGNSHADHGWKKVVYPKRNRKQKPTDQAAAVNGGKIVTNGAQSNGGDNVFRSLEEQAEDRRKRILAVKMAAIDSDDDDAVRSKRRSNGYGDEGYDFDGSDDEIAAKNENLKAVETKKPKPKKEKKPKVSLPEAASKIDPSNLEAFLIEASESYASQPEIQLMRFADYFGRALSGVSSVQFPWVKMFKESPLSKLIEVPLSHIPEPVYKTSVDWINQRPIEALGSFVLWAFDCILTDLAAQQGGAKGGKKGAQHTSSKSQVAIFVALAMVLRRKPDALTNVLPTLRENPKYQGQDKLPVTVWMMAQASQGDLSVGLLSWAHNLLPVVGNKNCNPQSRDLILQLVEKILTNPKARSILVNGAVRRGERLIPPPSLEILLRLTFPASSARVKATERFEAIYPLLKEVALAGASGSKAMKQVSQQIFTFALKLAGEGNPVLAKEATGIAIWAVTENVDCCKHWDNLYKENLEASVAVLKKLVDEWKDRSLKLSSSPNDALTLNRTMKSFRLKNEEAITEGGANGSLYKEADKSCKVISGRLSRGSGCIKGTAITVMVLAAAGAAAAAVLSSNPEATTELKNMVESWELHKYLNQYAEVITTALKK</sequence>
<dbReference type="Proteomes" id="UP001558713">
    <property type="component" value="Unassembled WGS sequence"/>
</dbReference>
<evidence type="ECO:0000313" key="4">
    <source>
        <dbReference type="Proteomes" id="UP001558713"/>
    </source>
</evidence>
<organism evidence="3 4">
    <name type="scientific">Cardamine amara subsp. amara</name>
    <dbReference type="NCBI Taxonomy" id="228776"/>
    <lineage>
        <taxon>Eukaryota</taxon>
        <taxon>Viridiplantae</taxon>
        <taxon>Streptophyta</taxon>
        <taxon>Embryophyta</taxon>
        <taxon>Tracheophyta</taxon>
        <taxon>Spermatophyta</taxon>
        <taxon>Magnoliopsida</taxon>
        <taxon>eudicotyledons</taxon>
        <taxon>Gunneridae</taxon>
        <taxon>Pentapetalae</taxon>
        <taxon>rosids</taxon>
        <taxon>malvids</taxon>
        <taxon>Brassicales</taxon>
        <taxon>Brassicaceae</taxon>
        <taxon>Cardamineae</taxon>
        <taxon>Cardamine</taxon>
    </lineage>
</organism>
<proteinExistence type="predicted"/>
<accession>A0ABD1B181</accession>
<comment type="caution">
    <text evidence="3">The sequence shown here is derived from an EMBL/GenBank/DDBJ whole genome shotgun (WGS) entry which is preliminary data.</text>
</comment>
<evidence type="ECO:0000256" key="1">
    <source>
        <dbReference type="SAM" id="MobiDB-lite"/>
    </source>
</evidence>
<dbReference type="InterPro" id="IPR019308">
    <property type="entry name" value="TMEM214"/>
</dbReference>
<dbReference type="EMBL" id="JBANAX010000884">
    <property type="protein sequence ID" value="KAL1189901.1"/>
    <property type="molecule type" value="Genomic_DNA"/>
</dbReference>
<evidence type="ECO:0000313" key="2">
    <source>
        <dbReference type="EMBL" id="KAL1189901.1"/>
    </source>
</evidence>